<gene>
    <name evidence="2" type="ORF">CLOTH_17670</name>
</gene>
<feature type="transmembrane region" description="Helical" evidence="1">
    <location>
        <begin position="141"/>
        <end position="163"/>
    </location>
</feature>
<keyword evidence="1" id="KW-0472">Membrane</keyword>
<dbReference type="AlphaFoldDB" id="A0A1V4I5Q8"/>
<keyword evidence="3" id="KW-1185">Reference proteome</keyword>
<feature type="transmembrane region" description="Helical" evidence="1">
    <location>
        <begin position="61"/>
        <end position="85"/>
    </location>
</feature>
<keyword evidence="1" id="KW-0812">Transmembrane</keyword>
<evidence type="ECO:0000313" key="3">
    <source>
        <dbReference type="Proteomes" id="UP000190140"/>
    </source>
</evidence>
<reference evidence="2 3" key="1">
    <citation type="submission" date="2017-03" db="EMBL/GenBank/DDBJ databases">
        <title>Genome sequence of Clostridium thermoalcaliphilum DSM 7309.</title>
        <authorList>
            <person name="Poehlein A."/>
            <person name="Daniel R."/>
        </authorList>
    </citation>
    <scope>NUCLEOTIDE SEQUENCE [LARGE SCALE GENOMIC DNA]</scope>
    <source>
        <strain evidence="2 3">DSM 7309</strain>
    </source>
</reference>
<dbReference type="OrthoDB" id="1953360at2"/>
<organism evidence="2 3">
    <name type="scientific">Alkalithermobacter paradoxus</name>
    <dbReference type="NCBI Taxonomy" id="29349"/>
    <lineage>
        <taxon>Bacteria</taxon>
        <taxon>Bacillati</taxon>
        <taxon>Bacillota</taxon>
        <taxon>Clostridia</taxon>
        <taxon>Peptostreptococcales</taxon>
        <taxon>Tepidibacteraceae</taxon>
        <taxon>Alkalithermobacter</taxon>
    </lineage>
</organism>
<accession>A0A1V4I5Q8</accession>
<feature type="transmembrane region" description="Helical" evidence="1">
    <location>
        <begin position="6"/>
        <end position="25"/>
    </location>
</feature>
<protein>
    <recommendedName>
        <fullName evidence="4">Energy-coupling factor transport system substrate-specific component</fullName>
    </recommendedName>
</protein>
<evidence type="ECO:0000256" key="1">
    <source>
        <dbReference type="SAM" id="Phobius"/>
    </source>
</evidence>
<feature type="transmembrane region" description="Helical" evidence="1">
    <location>
        <begin position="106"/>
        <end position="129"/>
    </location>
</feature>
<evidence type="ECO:0000313" key="2">
    <source>
        <dbReference type="EMBL" id="OPJ54955.1"/>
    </source>
</evidence>
<comment type="caution">
    <text evidence="2">The sequence shown here is derived from an EMBL/GenBank/DDBJ whole genome shotgun (WGS) entry which is preliminary data.</text>
</comment>
<dbReference type="STRING" id="29349.CLOTH_17670"/>
<name>A0A1V4I5Q8_9FIRM</name>
<evidence type="ECO:0008006" key="4">
    <source>
        <dbReference type="Google" id="ProtNLM"/>
    </source>
</evidence>
<sequence>MKTREITLIGISVSLMIIIGYVFYTMASIIIIPGSRYVLMAPLLGFMFCIPLFNIRKIGTISLVSLVFGLIMMFINIFMSVAIISSGILTDTVSYILFRNYNNNKSIICTSAFYPLFSLVTSFWVSNYITGNKAYLMINKLYILISVSIITYILGLIGSYFGYKVMVRINKRTT</sequence>
<dbReference type="EMBL" id="MZGW01000009">
    <property type="protein sequence ID" value="OPJ54955.1"/>
    <property type="molecule type" value="Genomic_DNA"/>
</dbReference>
<feature type="transmembrane region" description="Helical" evidence="1">
    <location>
        <begin position="37"/>
        <end position="55"/>
    </location>
</feature>
<keyword evidence="1" id="KW-1133">Transmembrane helix</keyword>
<proteinExistence type="predicted"/>
<dbReference type="Proteomes" id="UP000190140">
    <property type="component" value="Unassembled WGS sequence"/>
</dbReference>
<dbReference type="RefSeq" id="WP_079413202.1">
    <property type="nucleotide sequence ID" value="NZ_MZGW01000009.1"/>
</dbReference>